<keyword evidence="1" id="KW-0472">Membrane</keyword>
<name>C8WVQ7_ALIAD</name>
<keyword evidence="3" id="KW-1185">Reference proteome</keyword>
<dbReference type="KEGG" id="aac:Aaci_1146"/>
<accession>C8WVQ7</accession>
<evidence type="ECO:0000313" key="2">
    <source>
        <dbReference type="EMBL" id="ACV58179.1"/>
    </source>
</evidence>
<dbReference type="STRING" id="521098.Aaci_1146"/>
<keyword evidence="1" id="KW-1133">Transmembrane helix</keyword>
<feature type="transmembrane region" description="Helical" evidence="1">
    <location>
        <begin position="36"/>
        <end position="55"/>
    </location>
</feature>
<dbReference type="EMBL" id="CP001727">
    <property type="protein sequence ID" value="ACV58179.1"/>
    <property type="molecule type" value="Genomic_DNA"/>
</dbReference>
<evidence type="ECO:0000313" key="3">
    <source>
        <dbReference type="Proteomes" id="UP000001917"/>
    </source>
</evidence>
<protein>
    <submittedName>
        <fullName evidence="2">Uncharacterized protein</fullName>
    </submittedName>
</protein>
<reference evidence="3" key="1">
    <citation type="submission" date="2009-09" db="EMBL/GenBank/DDBJ databases">
        <title>The complete chromosome of Alicyclobacillus acidocaldarius subsp. acidocaldarius DSM 446.</title>
        <authorList>
            <consortium name="US DOE Joint Genome Institute (JGI-PGF)"/>
            <person name="Lucas S."/>
            <person name="Copeland A."/>
            <person name="Lapidus A."/>
            <person name="Glavina del Rio T."/>
            <person name="Dalin E."/>
            <person name="Tice H."/>
            <person name="Bruce D."/>
            <person name="Goodwin L."/>
            <person name="Pitluck S."/>
            <person name="Kyrpides N."/>
            <person name="Mavromatis K."/>
            <person name="Ivanova N."/>
            <person name="Ovchinnikova G."/>
            <person name="Chertkov O."/>
            <person name="Sims D."/>
            <person name="Brettin T."/>
            <person name="Detter J.C."/>
            <person name="Han C."/>
            <person name="Larimer F."/>
            <person name="Land M."/>
            <person name="Hauser L."/>
            <person name="Markowitz V."/>
            <person name="Cheng J.-F."/>
            <person name="Hugenholtz P."/>
            <person name="Woyke T."/>
            <person name="Wu D."/>
            <person name="Pukall R."/>
            <person name="Klenk H.-P."/>
            <person name="Eisen J.A."/>
        </authorList>
    </citation>
    <scope>NUCLEOTIDE SEQUENCE [LARGE SCALE GENOMIC DNA]</scope>
    <source>
        <strain evidence="3">ATCC 27009 / DSM 446 / BCRC 14685 / JCM 5260 / KCTC 1825 / NBRC 15652 / NCIMB 11725 / NRRL B-14509 / 104-IA</strain>
    </source>
</reference>
<gene>
    <name evidence="2" type="ordered locus">Aaci_1146</name>
</gene>
<dbReference type="HOGENOM" id="CLU_2713391_0_0_9"/>
<keyword evidence="1" id="KW-0812">Transmembrane</keyword>
<proteinExistence type="predicted"/>
<evidence type="ECO:0000256" key="1">
    <source>
        <dbReference type="SAM" id="Phobius"/>
    </source>
</evidence>
<sequence length="72" mass="8261">MSPWFVVAGYVVIGLLVMLIADVIEGIENVKGMIRMAILMLWPLFLTIPLIWLLANGYKALVKWIRKVLRIH</sequence>
<reference evidence="2 3" key="2">
    <citation type="journal article" date="2010" name="Stand. Genomic Sci.">
        <title>Complete genome sequence of Alicyclobacillus acidocaldarius type strain (104-IA).</title>
        <authorList>
            <person name="Mavromatis K."/>
            <person name="Sikorski J."/>
            <person name="Lapidus A."/>
            <person name="Glavina Del Rio T."/>
            <person name="Copeland A."/>
            <person name="Tice H."/>
            <person name="Cheng J.F."/>
            <person name="Lucas S."/>
            <person name="Chen F."/>
            <person name="Nolan M."/>
            <person name="Bruce D."/>
            <person name="Goodwin L."/>
            <person name="Pitluck S."/>
            <person name="Ivanova N."/>
            <person name="Ovchinnikova G."/>
            <person name="Pati A."/>
            <person name="Chen A."/>
            <person name="Palaniappan K."/>
            <person name="Land M."/>
            <person name="Hauser L."/>
            <person name="Chang Y.J."/>
            <person name="Jeffries C.D."/>
            <person name="Chain P."/>
            <person name="Meincke L."/>
            <person name="Sims D."/>
            <person name="Chertkov O."/>
            <person name="Han C."/>
            <person name="Brettin T."/>
            <person name="Detter J.C."/>
            <person name="Wahrenburg C."/>
            <person name="Rohde M."/>
            <person name="Pukall R."/>
            <person name="Goker M."/>
            <person name="Bristow J."/>
            <person name="Eisen J.A."/>
            <person name="Markowitz V."/>
            <person name="Hugenholtz P."/>
            <person name="Klenk H.P."/>
            <person name="Kyrpides N.C."/>
        </authorList>
    </citation>
    <scope>NUCLEOTIDE SEQUENCE [LARGE SCALE GENOMIC DNA]</scope>
    <source>
        <strain evidence="3">ATCC 27009 / DSM 446 / BCRC 14685 / JCM 5260 / KCTC 1825 / NBRC 15652 / NCIMB 11725 / NRRL B-14509 / 104-IA</strain>
    </source>
</reference>
<organism evidence="2 3">
    <name type="scientific">Alicyclobacillus acidocaldarius subsp. acidocaldarius (strain ATCC 27009 / DSM 446 / BCRC 14685 / JCM 5260 / KCTC 1825 / NBRC 15652 / NCIMB 11725 / NRRL B-14509 / 104-IA)</name>
    <name type="common">Bacillus acidocaldarius</name>
    <dbReference type="NCBI Taxonomy" id="521098"/>
    <lineage>
        <taxon>Bacteria</taxon>
        <taxon>Bacillati</taxon>
        <taxon>Bacillota</taxon>
        <taxon>Bacilli</taxon>
        <taxon>Bacillales</taxon>
        <taxon>Alicyclobacillaceae</taxon>
        <taxon>Alicyclobacillus</taxon>
    </lineage>
</organism>
<dbReference type="AlphaFoldDB" id="C8WVQ7"/>
<feature type="transmembrane region" description="Helical" evidence="1">
    <location>
        <begin position="6"/>
        <end position="24"/>
    </location>
</feature>
<dbReference type="Proteomes" id="UP000001917">
    <property type="component" value="Chromosome"/>
</dbReference>